<comment type="caution">
    <text evidence="2">The sequence shown here is derived from an EMBL/GenBank/DDBJ whole genome shotgun (WGS) entry which is preliminary data.</text>
</comment>
<organism evidence="2 3">
    <name type="scientific">Succinatimonas hippei (strain DSM 22608 / JCM 16073 / KCTC 15190 / YIT 12066)</name>
    <dbReference type="NCBI Taxonomy" id="762983"/>
    <lineage>
        <taxon>Bacteria</taxon>
        <taxon>Pseudomonadati</taxon>
        <taxon>Pseudomonadota</taxon>
        <taxon>Gammaproteobacteria</taxon>
        <taxon>Aeromonadales</taxon>
        <taxon>Succinivibrionaceae</taxon>
        <taxon>Succinatimonas</taxon>
    </lineage>
</organism>
<sequence length="41" mass="4473">MFLAFNSIVDLLDASVTPNNVRLFVAVAVIVDLFLAYKAVC</sequence>
<dbReference type="EMBL" id="AEVO01000057">
    <property type="protein sequence ID" value="EFY06991.1"/>
    <property type="molecule type" value="Genomic_DNA"/>
</dbReference>
<dbReference type="Proteomes" id="UP000018458">
    <property type="component" value="Unassembled WGS sequence"/>
</dbReference>
<keyword evidence="1" id="KW-1133">Transmembrane helix</keyword>
<dbReference type="HOGENOM" id="CLU_3277635_0_0_6"/>
<evidence type="ECO:0000313" key="3">
    <source>
        <dbReference type="Proteomes" id="UP000018458"/>
    </source>
</evidence>
<gene>
    <name evidence="2" type="ORF">HMPREF9444_01187</name>
</gene>
<feature type="transmembrane region" description="Helical" evidence="1">
    <location>
        <begin position="20"/>
        <end position="40"/>
    </location>
</feature>
<keyword evidence="3" id="KW-1185">Reference proteome</keyword>
<name>E8LKF6_SUCHY</name>
<evidence type="ECO:0000313" key="2">
    <source>
        <dbReference type="EMBL" id="EFY06991.1"/>
    </source>
</evidence>
<keyword evidence="1" id="KW-0472">Membrane</keyword>
<accession>E8LKF6</accession>
<evidence type="ECO:0000256" key="1">
    <source>
        <dbReference type="SAM" id="Phobius"/>
    </source>
</evidence>
<keyword evidence="1" id="KW-0812">Transmembrane</keyword>
<reference evidence="2 3" key="1">
    <citation type="submission" date="2011-01" db="EMBL/GenBank/DDBJ databases">
        <authorList>
            <person name="Weinstock G."/>
            <person name="Sodergren E."/>
            <person name="Clifton S."/>
            <person name="Fulton L."/>
            <person name="Fulton B."/>
            <person name="Courtney L."/>
            <person name="Fronick C."/>
            <person name="Harrison M."/>
            <person name="Strong C."/>
            <person name="Farmer C."/>
            <person name="Delahaunty K."/>
            <person name="Markovic C."/>
            <person name="Hall O."/>
            <person name="Minx P."/>
            <person name="Tomlinson C."/>
            <person name="Mitreva M."/>
            <person name="Hou S."/>
            <person name="Chen J."/>
            <person name="Wollam A."/>
            <person name="Pepin K.H."/>
            <person name="Johnson M."/>
            <person name="Bhonagiri V."/>
            <person name="Zhang X."/>
            <person name="Suruliraj S."/>
            <person name="Warren W."/>
            <person name="Chinwalla A."/>
            <person name="Mardis E.R."/>
            <person name="Wilson R.K."/>
        </authorList>
    </citation>
    <scope>NUCLEOTIDE SEQUENCE [LARGE SCALE GENOMIC DNA]</scope>
    <source>
        <strain evidence="3">DSM 22608 / JCM 16073 / KCTC 15190 / YIT 12066</strain>
    </source>
</reference>
<protein>
    <submittedName>
        <fullName evidence="2">Uncharacterized protein</fullName>
    </submittedName>
</protein>
<dbReference type="AlphaFoldDB" id="E8LKF6"/>
<proteinExistence type="predicted"/>